<evidence type="ECO:0000313" key="2">
    <source>
        <dbReference type="Proteomes" id="UP001371456"/>
    </source>
</evidence>
<comment type="caution">
    <text evidence="1">The sequence shown here is derived from an EMBL/GenBank/DDBJ whole genome shotgun (WGS) entry which is preliminary data.</text>
</comment>
<protein>
    <submittedName>
        <fullName evidence="1">Uncharacterized protein</fullName>
    </submittedName>
</protein>
<gene>
    <name evidence="1" type="ORF">RDI58_000509</name>
</gene>
<dbReference type="Proteomes" id="UP001371456">
    <property type="component" value="Unassembled WGS sequence"/>
</dbReference>
<proteinExistence type="predicted"/>
<evidence type="ECO:0000313" key="1">
    <source>
        <dbReference type="EMBL" id="KAK6802726.1"/>
    </source>
</evidence>
<dbReference type="AlphaFoldDB" id="A0AAN8YP78"/>
<accession>A0AAN8YP78</accession>
<organism evidence="1 2">
    <name type="scientific">Solanum bulbocastanum</name>
    <name type="common">Wild potato</name>
    <dbReference type="NCBI Taxonomy" id="147425"/>
    <lineage>
        <taxon>Eukaryota</taxon>
        <taxon>Viridiplantae</taxon>
        <taxon>Streptophyta</taxon>
        <taxon>Embryophyta</taxon>
        <taxon>Tracheophyta</taxon>
        <taxon>Spermatophyta</taxon>
        <taxon>Magnoliopsida</taxon>
        <taxon>eudicotyledons</taxon>
        <taxon>Gunneridae</taxon>
        <taxon>Pentapetalae</taxon>
        <taxon>asterids</taxon>
        <taxon>lamiids</taxon>
        <taxon>Solanales</taxon>
        <taxon>Solanaceae</taxon>
        <taxon>Solanoideae</taxon>
        <taxon>Solaneae</taxon>
        <taxon>Solanum</taxon>
    </lineage>
</organism>
<dbReference type="EMBL" id="JBANQN010000001">
    <property type="protein sequence ID" value="KAK6802726.1"/>
    <property type="molecule type" value="Genomic_DNA"/>
</dbReference>
<sequence length="64" mass="7028">MRLLYGSKNGIIIAPLTISYDGTIVSFDVFRDKVANILEFAERSKTSDVVSSEKQLFVETLSGG</sequence>
<name>A0AAN8YP78_SOLBU</name>
<keyword evidence="2" id="KW-1185">Reference proteome</keyword>
<reference evidence="1 2" key="1">
    <citation type="submission" date="2024-02" db="EMBL/GenBank/DDBJ databases">
        <title>de novo genome assembly of Solanum bulbocastanum strain 11H21.</title>
        <authorList>
            <person name="Hosaka A.J."/>
        </authorList>
    </citation>
    <scope>NUCLEOTIDE SEQUENCE [LARGE SCALE GENOMIC DNA]</scope>
    <source>
        <tissue evidence="1">Young leaves</tissue>
    </source>
</reference>